<dbReference type="SUPFAM" id="SSF51735">
    <property type="entry name" value="NAD(P)-binding Rossmann-fold domains"/>
    <property type="match status" value="1"/>
</dbReference>
<dbReference type="EMBL" id="QTTN01000017">
    <property type="protein sequence ID" value="REE82641.1"/>
    <property type="molecule type" value="Genomic_DNA"/>
</dbReference>
<dbReference type="Pfam" id="PF22725">
    <property type="entry name" value="GFO_IDH_MocA_C3"/>
    <property type="match status" value="1"/>
</dbReference>
<comment type="caution">
    <text evidence="5">The sequence shown here is derived from an EMBL/GenBank/DDBJ whole genome shotgun (WGS) entry which is preliminary data.</text>
</comment>
<keyword evidence="6" id="KW-1185">Reference proteome</keyword>
<evidence type="ECO:0000313" key="6">
    <source>
        <dbReference type="Proteomes" id="UP000256304"/>
    </source>
</evidence>
<dbReference type="PANTHER" id="PTHR22604:SF105">
    <property type="entry name" value="TRANS-1,2-DIHYDROBENZENE-1,2-DIOL DEHYDROGENASE"/>
    <property type="match status" value="1"/>
</dbReference>
<dbReference type="InterPro" id="IPR055170">
    <property type="entry name" value="GFO_IDH_MocA-like_dom"/>
</dbReference>
<protein>
    <submittedName>
        <fullName evidence="5">Putative dehydrogenase</fullName>
    </submittedName>
</protein>
<keyword evidence="2" id="KW-0560">Oxidoreductase</keyword>
<proteinExistence type="inferred from homology"/>
<dbReference type="Proteomes" id="UP000256304">
    <property type="component" value="Unassembled WGS sequence"/>
</dbReference>
<dbReference type="OrthoDB" id="9815825at2"/>
<evidence type="ECO:0000256" key="2">
    <source>
        <dbReference type="ARBA" id="ARBA00023002"/>
    </source>
</evidence>
<dbReference type="Gene3D" id="3.30.360.10">
    <property type="entry name" value="Dihydrodipicolinate Reductase, domain 2"/>
    <property type="match status" value="1"/>
</dbReference>
<name>A0A3D9RXV4_9BACL</name>
<organism evidence="5 6">
    <name type="scientific">Paenibacillus taihuensis</name>
    <dbReference type="NCBI Taxonomy" id="1156355"/>
    <lineage>
        <taxon>Bacteria</taxon>
        <taxon>Bacillati</taxon>
        <taxon>Bacillota</taxon>
        <taxon>Bacilli</taxon>
        <taxon>Bacillales</taxon>
        <taxon>Paenibacillaceae</taxon>
        <taxon>Paenibacillus</taxon>
    </lineage>
</organism>
<dbReference type="RefSeq" id="WP_116189889.1">
    <property type="nucleotide sequence ID" value="NZ_QTTN01000017.1"/>
</dbReference>
<dbReference type="PANTHER" id="PTHR22604">
    <property type="entry name" value="OXIDOREDUCTASES"/>
    <property type="match status" value="1"/>
</dbReference>
<dbReference type="InterPro" id="IPR050984">
    <property type="entry name" value="Gfo/Idh/MocA_domain"/>
</dbReference>
<dbReference type="GO" id="GO:0000166">
    <property type="term" value="F:nucleotide binding"/>
    <property type="evidence" value="ECO:0007669"/>
    <property type="project" value="InterPro"/>
</dbReference>
<dbReference type="GO" id="GO:0016491">
    <property type="term" value="F:oxidoreductase activity"/>
    <property type="evidence" value="ECO:0007669"/>
    <property type="project" value="UniProtKB-KW"/>
</dbReference>
<reference evidence="5 6" key="1">
    <citation type="submission" date="2018-08" db="EMBL/GenBank/DDBJ databases">
        <title>Genomic Encyclopedia of Type Strains, Phase III (KMG-III): the genomes of soil and plant-associated and newly described type strains.</title>
        <authorList>
            <person name="Whitman W."/>
        </authorList>
    </citation>
    <scope>NUCLEOTIDE SEQUENCE [LARGE SCALE GENOMIC DNA]</scope>
    <source>
        <strain evidence="5 6">CGMCC 1.10966</strain>
    </source>
</reference>
<dbReference type="InterPro" id="IPR000683">
    <property type="entry name" value="Gfo/Idh/MocA-like_OxRdtase_N"/>
</dbReference>
<dbReference type="AlphaFoldDB" id="A0A3D9RXV4"/>
<dbReference type="Gene3D" id="3.40.50.720">
    <property type="entry name" value="NAD(P)-binding Rossmann-like Domain"/>
    <property type="match status" value="1"/>
</dbReference>
<feature type="domain" description="GFO/IDH/MocA-like oxidoreductase" evidence="4">
    <location>
        <begin position="136"/>
        <end position="256"/>
    </location>
</feature>
<dbReference type="SUPFAM" id="SSF55347">
    <property type="entry name" value="Glyceraldehyde-3-phosphate dehydrogenase-like, C-terminal domain"/>
    <property type="match status" value="1"/>
</dbReference>
<evidence type="ECO:0000259" key="4">
    <source>
        <dbReference type="Pfam" id="PF22725"/>
    </source>
</evidence>
<gene>
    <name evidence="5" type="ORF">A8990_1175</name>
</gene>
<feature type="domain" description="Gfo/Idh/MocA-like oxidoreductase N-terminal" evidence="3">
    <location>
        <begin position="8"/>
        <end position="126"/>
    </location>
</feature>
<evidence type="ECO:0000313" key="5">
    <source>
        <dbReference type="EMBL" id="REE82641.1"/>
    </source>
</evidence>
<accession>A0A3D9RXV4</accession>
<sequence length="337" mass="36666">MSIAGGKVRWGILGCANIAVNEIIPAILAASSAEVVAVASREIGKAKAVADRFGIAKAYGSYEQLLQDESIDAVYIPLPNHMHCEWTIKAAQHGKHVLCEKPFAMNAEQAQRMVDACREHGVKLAEAFMYRYHPRYAMIRDIIQSGEIGELRGVQVAFSFQIYEVGAANNIRMDGALGGGGLYDVGCYTVSGARLVTGLEPEAATVQALYASEDHAVDMMASGLMEFPNAVGLSFQCGMWAEFRNTLQIAGSHGRIDIPEAFVPTPGGANFRVLTKGELREVAVPAVNAYEQQMEQFSRQILEDRPLLFAPEDAVQTMKVLDACRLSAVSRQRIVIN</sequence>
<dbReference type="InterPro" id="IPR036291">
    <property type="entry name" value="NAD(P)-bd_dom_sf"/>
</dbReference>
<comment type="similarity">
    <text evidence="1">Belongs to the Gfo/Idh/MocA family.</text>
</comment>
<evidence type="ECO:0000259" key="3">
    <source>
        <dbReference type="Pfam" id="PF01408"/>
    </source>
</evidence>
<evidence type="ECO:0000256" key="1">
    <source>
        <dbReference type="ARBA" id="ARBA00010928"/>
    </source>
</evidence>
<dbReference type="Pfam" id="PF01408">
    <property type="entry name" value="GFO_IDH_MocA"/>
    <property type="match status" value="1"/>
</dbReference>